<gene>
    <name evidence="3" type="ORF">A2729_05230</name>
</gene>
<reference evidence="3 4" key="1">
    <citation type="journal article" date="2016" name="Nat. Commun.">
        <title>Thousands of microbial genomes shed light on interconnected biogeochemical processes in an aquifer system.</title>
        <authorList>
            <person name="Anantharaman K."/>
            <person name="Brown C.T."/>
            <person name="Hug L.A."/>
            <person name="Sharon I."/>
            <person name="Castelle C.J."/>
            <person name="Probst A.J."/>
            <person name="Thomas B.C."/>
            <person name="Singh A."/>
            <person name="Wilkins M.J."/>
            <person name="Karaoz U."/>
            <person name="Brodie E.L."/>
            <person name="Williams K.H."/>
            <person name="Hubbard S.S."/>
            <person name="Banfield J.F."/>
        </authorList>
    </citation>
    <scope>NUCLEOTIDE SEQUENCE [LARGE SCALE GENOMIC DNA]</scope>
</reference>
<feature type="domain" description="Serine aminopeptidase S33" evidence="2">
    <location>
        <begin position="37"/>
        <end position="252"/>
    </location>
</feature>
<feature type="active site" description="Charge relay system" evidence="1">
    <location>
        <position position="247"/>
    </location>
</feature>
<evidence type="ECO:0000256" key="1">
    <source>
        <dbReference type="PIRSR" id="PIRSR017388-1"/>
    </source>
</evidence>
<dbReference type="InterPro" id="IPR029058">
    <property type="entry name" value="AB_hydrolase_fold"/>
</dbReference>
<dbReference type="STRING" id="1797532.A2729_05230"/>
<dbReference type="EMBL" id="MHIB01000028">
    <property type="protein sequence ID" value="OGY43857.1"/>
    <property type="molecule type" value="Genomic_DNA"/>
</dbReference>
<evidence type="ECO:0000313" key="3">
    <source>
        <dbReference type="EMBL" id="OGY43857.1"/>
    </source>
</evidence>
<feature type="active site" description="Charge relay system" evidence="1">
    <location>
        <position position="217"/>
    </location>
</feature>
<dbReference type="PIRSF" id="PIRSF017388">
    <property type="entry name" value="Esterase_lipase"/>
    <property type="match status" value="1"/>
</dbReference>
<dbReference type="InterPro" id="IPR012354">
    <property type="entry name" value="Esterase_lipase"/>
</dbReference>
<evidence type="ECO:0000313" key="4">
    <source>
        <dbReference type="Proteomes" id="UP000178930"/>
    </source>
</evidence>
<dbReference type="InterPro" id="IPR051044">
    <property type="entry name" value="MAG_DAG_Lipase"/>
</dbReference>
<comment type="caution">
    <text evidence="3">The sequence shown here is derived from an EMBL/GenBank/DDBJ whole genome shotgun (WGS) entry which is preliminary data.</text>
</comment>
<dbReference type="InterPro" id="IPR022742">
    <property type="entry name" value="Hydrolase_4"/>
</dbReference>
<dbReference type="Pfam" id="PF12146">
    <property type="entry name" value="Hydrolase_4"/>
    <property type="match status" value="1"/>
</dbReference>
<organism evidence="3 4">
    <name type="scientific">Candidatus Buchananbacteria bacterium RIFCSPHIGHO2_01_FULL_39_14</name>
    <dbReference type="NCBI Taxonomy" id="1797532"/>
    <lineage>
        <taxon>Bacteria</taxon>
        <taxon>Candidatus Buchananiibacteriota</taxon>
    </lineage>
</organism>
<proteinExistence type="predicted"/>
<accession>A0A1G1XX39</accession>
<evidence type="ECO:0000259" key="2">
    <source>
        <dbReference type="Pfam" id="PF12146"/>
    </source>
</evidence>
<sequence>MRRREKIKIMNQPADSEKNFNFDQKSIFYPRGIESGVLLLHSFTSTPYEFSDLARYLAEKDITVYVPTLAGHGTNPDELAKTTALDWQKSAEHSYLFLKQHVKKIYVIGSSFGGNLALYLATKFTNPLAGIVSMGTPIKVRWQKAFKFALYSYGWLKKYQKKRRADYKLMYLDQEQVVYPVMPVPSLRRFFNFIKKITIPSLSKIKVPILIIQSSADRIVSPDSAQYLHEHLGSEDKRILWINGSHHALAVDDKRGLIYRAIYRFITDSR</sequence>
<feature type="active site" description="Nucleophile" evidence="1">
    <location>
        <position position="111"/>
    </location>
</feature>
<dbReference type="Proteomes" id="UP000178930">
    <property type="component" value="Unassembled WGS sequence"/>
</dbReference>
<dbReference type="SUPFAM" id="SSF53474">
    <property type="entry name" value="alpha/beta-Hydrolases"/>
    <property type="match status" value="1"/>
</dbReference>
<dbReference type="PANTHER" id="PTHR11614">
    <property type="entry name" value="PHOSPHOLIPASE-RELATED"/>
    <property type="match status" value="1"/>
</dbReference>
<protein>
    <recommendedName>
        <fullName evidence="2">Serine aminopeptidase S33 domain-containing protein</fullName>
    </recommendedName>
</protein>
<dbReference type="Gene3D" id="3.40.50.1820">
    <property type="entry name" value="alpha/beta hydrolase"/>
    <property type="match status" value="1"/>
</dbReference>
<dbReference type="GO" id="GO:0052689">
    <property type="term" value="F:carboxylic ester hydrolase activity"/>
    <property type="evidence" value="ECO:0007669"/>
    <property type="project" value="InterPro"/>
</dbReference>
<name>A0A1G1XX39_9BACT</name>
<dbReference type="AlphaFoldDB" id="A0A1G1XX39"/>